<dbReference type="PROSITE" id="PS51898">
    <property type="entry name" value="TYR_RECOMBINASE"/>
    <property type="match status" value="1"/>
</dbReference>
<protein>
    <submittedName>
        <fullName evidence="6">Site-specific recombinase XerD</fullName>
    </submittedName>
</protein>
<dbReference type="GO" id="GO:0006310">
    <property type="term" value="P:DNA recombination"/>
    <property type="evidence" value="ECO:0007669"/>
    <property type="project" value="UniProtKB-KW"/>
</dbReference>
<dbReference type="AlphaFoldDB" id="A0A368ZAJ2"/>
<name>A0A368ZAJ2_9FLAO</name>
<dbReference type="EMBL" id="QPJO01000008">
    <property type="protein sequence ID" value="RCW89806.1"/>
    <property type="molecule type" value="Genomic_DNA"/>
</dbReference>
<dbReference type="Gene3D" id="1.10.443.10">
    <property type="entry name" value="Intergrase catalytic core"/>
    <property type="match status" value="2"/>
</dbReference>
<gene>
    <name evidence="6" type="ORF">DFQ08_1085</name>
</gene>
<sequence>MVDFKSHNYLYKAIIMIIRLQPLVHNNTKNIAIRFAYNYEIKSEIERYDGVKWSKSHSVYYVLDNAKNRQGIFNLLRKKGHYVDYTALKRPIAKPERKPKKILKSTQIKIYKGLSSNKRLLLKNCIGYLKGKRLSESTISTYGHFILRFIDFTKDMPKNEWNSRTLELFLEKVIAYENYSISSHRQCISALKYFTAFCNIDGFESENIQRPKKSKYLPVVLSKEEIIDLLQVTKNLKHRAILGLIYSSGLRIGELLNLRLSDIDLDRNQVFIKQSKGRKDRTVVLSEVLKPLLCNYINTYRPQIHFVEGQKGSTYSASSVRSFLKKSCELANIKKQVTPHTLRHSFATHMLENGVDLRYIQILLGHSKPETTMIYTHVAQHSLMEIKSPLDVTVGNLVKKDNNNKKPLLSRKFNH</sequence>
<feature type="domain" description="Tyr recombinase" evidence="5">
    <location>
        <begin position="216"/>
        <end position="388"/>
    </location>
</feature>
<accession>A0A368ZAJ2</accession>
<dbReference type="InterPro" id="IPR050090">
    <property type="entry name" value="Tyrosine_recombinase_XerCD"/>
</dbReference>
<dbReference type="GO" id="GO:0015074">
    <property type="term" value="P:DNA integration"/>
    <property type="evidence" value="ECO:0007669"/>
    <property type="project" value="UniProtKB-KW"/>
</dbReference>
<evidence type="ECO:0000313" key="7">
    <source>
        <dbReference type="Proteomes" id="UP000253436"/>
    </source>
</evidence>
<keyword evidence="2" id="KW-0229">DNA integration</keyword>
<dbReference type="InterPro" id="IPR002104">
    <property type="entry name" value="Integrase_catalytic"/>
</dbReference>
<dbReference type="Pfam" id="PF13495">
    <property type="entry name" value="Phage_int_SAM_4"/>
    <property type="match status" value="1"/>
</dbReference>
<reference evidence="6 7" key="1">
    <citation type="submission" date="2018-07" db="EMBL/GenBank/DDBJ databases">
        <title>Genomic Encyclopedia of Type Strains, Phase III (KMG-III): the genomes of soil and plant-associated and newly described type strains.</title>
        <authorList>
            <person name="Whitman W."/>
        </authorList>
    </citation>
    <scope>NUCLEOTIDE SEQUENCE [LARGE SCALE GENOMIC DNA]</scope>
    <source>
        <strain evidence="6 7">CECT 7958</strain>
    </source>
</reference>
<evidence type="ECO:0000313" key="6">
    <source>
        <dbReference type="EMBL" id="RCW89806.1"/>
    </source>
</evidence>
<evidence type="ECO:0000256" key="4">
    <source>
        <dbReference type="ARBA" id="ARBA00023172"/>
    </source>
</evidence>
<dbReference type="NCBIfam" id="NF040815">
    <property type="entry name" value="recomb_XerA_Arch"/>
    <property type="match status" value="1"/>
</dbReference>
<evidence type="ECO:0000259" key="5">
    <source>
        <dbReference type="PROSITE" id="PS51898"/>
    </source>
</evidence>
<dbReference type="InterPro" id="IPR004107">
    <property type="entry name" value="Integrase_SAM-like_N"/>
</dbReference>
<comment type="caution">
    <text evidence="6">The sequence shown here is derived from an EMBL/GenBank/DDBJ whole genome shotgun (WGS) entry which is preliminary data.</text>
</comment>
<dbReference type="InterPro" id="IPR010998">
    <property type="entry name" value="Integrase_recombinase_N"/>
</dbReference>
<dbReference type="InterPro" id="IPR011010">
    <property type="entry name" value="DNA_brk_join_enz"/>
</dbReference>
<organism evidence="6 7">
    <name type="scientific">Winogradskyella arenosi</name>
    <dbReference type="NCBI Taxonomy" id="533325"/>
    <lineage>
        <taxon>Bacteria</taxon>
        <taxon>Pseudomonadati</taxon>
        <taxon>Bacteroidota</taxon>
        <taxon>Flavobacteriia</taxon>
        <taxon>Flavobacteriales</taxon>
        <taxon>Flavobacteriaceae</taxon>
        <taxon>Winogradskyella</taxon>
    </lineage>
</organism>
<keyword evidence="7" id="KW-1185">Reference proteome</keyword>
<comment type="similarity">
    <text evidence="1">Belongs to the 'phage' integrase family.</text>
</comment>
<dbReference type="PANTHER" id="PTHR30349:SF41">
    <property type="entry name" value="INTEGRASE_RECOMBINASE PROTEIN MJ0367-RELATED"/>
    <property type="match status" value="1"/>
</dbReference>
<keyword evidence="3" id="KW-0238">DNA-binding</keyword>
<dbReference type="Pfam" id="PF00589">
    <property type="entry name" value="Phage_integrase"/>
    <property type="match status" value="1"/>
</dbReference>
<evidence type="ECO:0000256" key="1">
    <source>
        <dbReference type="ARBA" id="ARBA00008857"/>
    </source>
</evidence>
<evidence type="ECO:0000256" key="3">
    <source>
        <dbReference type="ARBA" id="ARBA00023125"/>
    </source>
</evidence>
<dbReference type="PANTHER" id="PTHR30349">
    <property type="entry name" value="PHAGE INTEGRASE-RELATED"/>
    <property type="match status" value="1"/>
</dbReference>
<dbReference type="SUPFAM" id="SSF56349">
    <property type="entry name" value="DNA breaking-rejoining enzymes"/>
    <property type="match status" value="1"/>
</dbReference>
<dbReference type="Proteomes" id="UP000253436">
    <property type="component" value="Unassembled WGS sequence"/>
</dbReference>
<proteinExistence type="inferred from homology"/>
<dbReference type="Gene3D" id="1.10.150.130">
    <property type="match status" value="1"/>
</dbReference>
<dbReference type="GO" id="GO:0003677">
    <property type="term" value="F:DNA binding"/>
    <property type="evidence" value="ECO:0007669"/>
    <property type="project" value="UniProtKB-KW"/>
</dbReference>
<dbReference type="InterPro" id="IPR013762">
    <property type="entry name" value="Integrase-like_cat_sf"/>
</dbReference>
<evidence type="ECO:0000256" key="2">
    <source>
        <dbReference type="ARBA" id="ARBA00022908"/>
    </source>
</evidence>
<keyword evidence="4" id="KW-0233">DNA recombination</keyword>